<name>A0A8J2VR83_9NEOP</name>
<reference evidence="1" key="1">
    <citation type="submission" date="2021-09" db="EMBL/GenBank/DDBJ databases">
        <authorList>
            <person name="Martin H S."/>
        </authorList>
    </citation>
    <scope>NUCLEOTIDE SEQUENCE</scope>
</reference>
<proteinExistence type="predicted"/>
<evidence type="ECO:0000313" key="2">
    <source>
        <dbReference type="Proteomes" id="UP000789524"/>
    </source>
</evidence>
<comment type="caution">
    <text evidence="1">The sequence shown here is derived from an EMBL/GenBank/DDBJ whole genome shotgun (WGS) entry which is preliminary data.</text>
</comment>
<protein>
    <submittedName>
        <fullName evidence="1">(African queen) hypothetical protein</fullName>
    </submittedName>
</protein>
<keyword evidence="2" id="KW-1185">Reference proteome</keyword>
<organism evidence="1 2">
    <name type="scientific">Danaus chrysippus</name>
    <name type="common">African queen</name>
    <dbReference type="NCBI Taxonomy" id="151541"/>
    <lineage>
        <taxon>Eukaryota</taxon>
        <taxon>Metazoa</taxon>
        <taxon>Ecdysozoa</taxon>
        <taxon>Arthropoda</taxon>
        <taxon>Hexapoda</taxon>
        <taxon>Insecta</taxon>
        <taxon>Pterygota</taxon>
        <taxon>Neoptera</taxon>
        <taxon>Endopterygota</taxon>
        <taxon>Lepidoptera</taxon>
        <taxon>Glossata</taxon>
        <taxon>Ditrysia</taxon>
        <taxon>Papilionoidea</taxon>
        <taxon>Nymphalidae</taxon>
        <taxon>Danainae</taxon>
        <taxon>Danaini</taxon>
        <taxon>Danaina</taxon>
        <taxon>Danaus</taxon>
        <taxon>Anosia</taxon>
    </lineage>
</organism>
<evidence type="ECO:0000313" key="1">
    <source>
        <dbReference type="EMBL" id="CAG9561531.1"/>
    </source>
</evidence>
<dbReference type="EMBL" id="CAKASE010000046">
    <property type="protein sequence ID" value="CAG9561531.1"/>
    <property type="molecule type" value="Genomic_DNA"/>
</dbReference>
<sequence>MDLLRVAPPFLPGAVSVKENCNLKDAPPPDGSSLIDMEHVEAGGVSDTRCHGRSIIREGDKDFVSARRGRTTRAFR</sequence>
<accession>A0A8J2VR83</accession>
<dbReference type="Proteomes" id="UP000789524">
    <property type="component" value="Unassembled WGS sequence"/>
</dbReference>
<dbReference type="AlphaFoldDB" id="A0A8J2VR83"/>
<gene>
    <name evidence="1" type="ORF">DCHRY22_LOCUS3023</name>
</gene>